<protein>
    <submittedName>
        <fullName evidence="1">Uncharacterized protein</fullName>
    </submittedName>
</protein>
<organism evidence="1 2">
    <name type="scientific">Alkaliphilus peptidifermentans DSM 18978</name>
    <dbReference type="NCBI Taxonomy" id="1120976"/>
    <lineage>
        <taxon>Bacteria</taxon>
        <taxon>Bacillati</taxon>
        <taxon>Bacillota</taxon>
        <taxon>Clostridia</taxon>
        <taxon>Peptostreptococcales</taxon>
        <taxon>Natronincolaceae</taxon>
        <taxon>Alkaliphilus</taxon>
    </lineage>
</organism>
<dbReference type="RefSeq" id="WP_176758927.1">
    <property type="nucleotide sequence ID" value="NZ_FMUS01000009.1"/>
</dbReference>
<dbReference type="STRING" id="1120976.SAMN03080606_01678"/>
<evidence type="ECO:0000313" key="2">
    <source>
        <dbReference type="Proteomes" id="UP000198636"/>
    </source>
</evidence>
<dbReference type="EMBL" id="FMUS01000009">
    <property type="protein sequence ID" value="SCY50461.1"/>
    <property type="molecule type" value="Genomic_DNA"/>
</dbReference>
<dbReference type="AlphaFoldDB" id="A0A1G5GGG9"/>
<reference evidence="1 2" key="1">
    <citation type="submission" date="2016-10" db="EMBL/GenBank/DDBJ databases">
        <authorList>
            <person name="de Groot N.N."/>
        </authorList>
    </citation>
    <scope>NUCLEOTIDE SEQUENCE [LARGE SCALE GENOMIC DNA]</scope>
    <source>
        <strain evidence="1 2">DSM 18978</strain>
    </source>
</reference>
<name>A0A1G5GGG9_9FIRM</name>
<dbReference type="Proteomes" id="UP000198636">
    <property type="component" value="Unassembled WGS sequence"/>
</dbReference>
<proteinExistence type="predicted"/>
<accession>A0A1G5GGG9</accession>
<keyword evidence="2" id="KW-1185">Reference proteome</keyword>
<gene>
    <name evidence="1" type="ORF">SAMN03080606_01678</name>
</gene>
<sequence length="51" mass="5505">MPDIFVASVINQKAVNQTAQQVLVIIAAQIVSVIEAQFGFSTNEDNDDIKA</sequence>
<evidence type="ECO:0000313" key="1">
    <source>
        <dbReference type="EMBL" id="SCY50461.1"/>
    </source>
</evidence>